<dbReference type="Proteomes" id="UP000240357">
    <property type="component" value="Unassembled WGS sequence"/>
</dbReference>
<organism evidence="1 2">
    <name type="scientific">Adhaeribacter arboris</name>
    <dbReference type="NCBI Taxonomy" id="2072846"/>
    <lineage>
        <taxon>Bacteria</taxon>
        <taxon>Pseudomonadati</taxon>
        <taxon>Bacteroidota</taxon>
        <taxon>Cytophagia</taxon>
        <taxon>Cytophagales</taxon>
        <taxon>Hymenobacteraceae</taxon>
        <taxon>Adhaeribacter</taxon>
    </lineage>
</organism>
<evidence type="ECO:0000313" key="1">
    <source>
        <dbReference type="EMBL" id="PSR54072.1"/>
    </source>
</evidence>
<comment type="caution">
    <text evidence="1">The sequence shown here is derived from an EMBL/GenBank/DDBJ whole genome shotgun (WGS) entry which is preliminary data.</text>
</comment>
<accession>A0A2T2YEZ1</accession>
<dbReference type="RefSeq" id="WP_106929372.1">
    <property type="nucleotide sequence ID" value="NZ_PYFT01000001.1"/>
</dbReference>
<protein>
    <submittedName>
        <fullName evidence="1">Uncharacterized protein</fullName>
    </submittedName>
</protein>
<name>A0A2T2YEZ1_9BACT</name>
<dbReference type="AlphaFoldDB" id="A0A2T2YEZ1"/>
<sequence length="68" mass="7879">MKTEPEVLARIQELEEQNKLLAKKDQKIVAQEEIDQQAMGVMLENQKQIKKNETFLEALKWVVGSHSD</sequence>
<dbReference type="EMBL" id="PYFT01000001">
    <property type="protein sequence ID" value="PSR54072.1"/>
    <property type="molecule type" value="Genomic_DNA"/>
</dbReference>
<reference evidence="1 2" key="1">
    <citation type="submission" date="2018-03" db="EMBL/GenBank/DDBJ databases">
        <title>Adhaeribacter sp. HMF7605 Genome sequencing and assembly.</title>
        <authorList>
            <person name="Kang H."/>
            <person name="Kang J."/>
            <person name="Cha I."/>
            <person name="Kim H."/>
            <person name="Joh K."/>
        </authorList>
    </citation>
    <scope>NUCLEOTIDE SEQUENCE [LARGE SCALE GENOMIC DNA]</scope>
    <source>
        <strain evidence="1 2">HMF7605</strain>
    </source>
</reference>
<proteinExistence type="predicted"/>
<gene>
    <name evidence="1" type="ORF">AHMF7605_11345</name>
</gene>
<keyword evidence="2" id="KW-1185">Reference proteome</keyword>
<evidence type="ECO:0000313" key="2">
    <source>
        <dbReference type="Proteomes" id="UP000240357"/>
    </source>
</evidence>